<dbReference type="PANTHER" id="PTHR10858:SF23">
    <property type="entry name" value="DEOXYRIBONUCLEASE II"/>
    <property type="match status" value="1"/>
</dbReference>
<reference evidence="4" key="1">
    <citation type="submission" date="2017-09" db="EMBL/GenBank/DDBJ databases">
        <title>Contemporary evolution of a Lepidopteran species, Heliothis virescens, in response to modern agricultural practices.</title>
        <authorList>
            <person name="Fritz M.L."/>
            <person name="Deyonke A.M."/>
            <person name="Papanicolaou A."/>
            <person name="Micinski S."/>
            <person name="Westbrook J."/>
            <person name="Gould F."/>
        </authorList>
    </citation>
    <scope>NUCLEOTIDE SEQUENCE [LARGE SCALE GENOMIC DNA]</scope>
    <source>
        <strain evidence="4">HvINT-</strain>
        <tissue evidence="4">Whole body</tissue>
    </source>
</reference>
<gene>
    <name evidence="4" type="ORF">B5V51_5499</name>
</gene>
<keyword evidence="2" id="KW-0378">Hydrolase</keyword>
<dbReference type="PANTHER" id="PTHR10858">
    <property type="entry name" value="DEOXYRIBONUCLEASE II"/>
    <property type="match status" value="1"/>
</dbReference>
<protein>
    <submittedName>
        <fullName evidence="4">Uncharacterized protein</fullName>
    </submittedName>
</protein>
<evidence type="ECO:0000256" key="2">
    <source>
        <dbReference type="ARBA" id="ARBA00022801"/>
    </source>
</evidence>
<dbReference type="GO" id="GO:0006309">
    <property type="term" value="P:apoptotic DNA fragmentation"/>
    <property type="evidence" value="ECO:0007669"/>
    <property type="project" value="TreeGrafter"/>
</dbReference>
<dbReference type="GO" id="GO:0004531">
    <property type="term" value="F:deoxyribonuclease II activity"/>
    <property type="evidence" value="ECO:0007669"/>
    <property type="project" value="InterPro"/>
</dbReference>
<name>A0A2A4J7Y1_HELVI</name>
<organism evidence="4">
    <name type="scientific">Heliothis virescens</name>
    <name type="common">Tobacco budworm moth</name>
    <dbReference type="NCBI Taxonomy" id="7102"/>
    <lineage>
        <taxon>Eukaryota</taxon>
        <taxon>Metazoa</taxon>
        <taxon>Ecdysozoa</taxon>
        <taxon>Arthropoda</taxon>
        <taxon>Hexapoda</taxon>
        <taxon>Insecta</taxon>
        <taxon>Pterygota</taxon>
        <taxon>Neoptera</taxon>
        <taxon>Endopterygota</taxon>
        <taxon>Lepidoptera</taxon>
        <taxon>Glossata</taxon>
        <taxon>Ditrysia</taxon>
        <taxon>Noctuoidea</taxon>
        <taxon>Noctuidae</taxon>
        <taxon>Heliothinae</taxon>
        <taxon>Heliothis</taxon>
    </lineage>
</organism>
<dbReference type="InterPro" id="IPR004947">
    <property type="entry name" value="DNase_II"/>
</dbReference>
<dbReference type="STRING" id="7102.A0A2A4J7Y1"/>
<sequence length="539" mass="60608">MSYLYLFYIFLLCLLDCYYCLRLVGGWEYLNIHCRDNDNEPVDWWYVYKPPSNLGRNMNSGANFSYITATSAGRWQASRVTVFGKSMLKYTLAPMLKGAYADYIALVVYEEQEPSENFKGSASLGLMMANEMGGVWIEDTPIFPTQEIPSGHMIMCLSLDLRTMNSLAIAIKQTEPHIKKMFIPATLKENLPDWVKLLSNDDEPEVKASKTAVRKTKILPFVTKGKSLRGIMLARSPGDSRCLYKSFAKTKGIVMDVYGHTEHRNGAYADYIALVVYEEQEPSENFKGSASLGLMMANEMGGVWIGHTVPGFPGLTKDTPIFPTQEIPSGHMIMCLSLDLRTMNSLAIAIKQTEPHIKKMFIPATLKENLPDWVKLLSNDDEPEVKASKTAVRKTKILPFVTKGKSLRGIMLARSPGDSRCLYKSFAKTKGIVMDVYGHTEHRNVICDKSYSLRSINAISMKFPDAVYYIDNETDSMGFAVSTVGTWQRKGRSKDQYWACTGNVENQPLGSKGGIIACVFNFQVWLTFDNFKVKEPDCE</sequence>
<comment type="caution">
    <text evidence="4">The sequence shown here is derived from an EMBL/GenBank/DDBJ whole genome shotgun (WGS) entry which is preliminary data.</text>
</comment>
<dbReference type="AlphaFoldDB" id="A0A2A4J7Y1"/>
<feature type="signal peptide" evidence="3">
    <location>
        <begin position="1"/>
        <end position="26"/>
    </location>
</feature>
<dbReference type="EMBL" id="NWSH01002487">
    <property type="protein sequence ID" value="PCG68195.1"/>
    <property type="molecule type" value="Genomic_DNA"/>
</dbReference>
<keyword evidence="3" id="KW-0732">Signal</keyword>
<proteinExistence type="inferred from homology"/>
<dbReference type="Pfam" id="PF03265">
    <property type="entry name" value="DNase_II"/>
    <property type="match status" value="2"/>
</dbReference>
<evidence type="ECO:0000256" key="3">
    <source>
        <dbReference type="SAM" id="SignalP"/>
    </source>
</evidence>
<accession>A0A2A4J7Y1</accession>
<comment type="similarity">
    <text evidence="1">Belongs to the DNase II family.</text>
</comment>
<evidence type="ECO:0000256" key="1">
    <source>
        <dbReference type="ARBA" id="ARBA00007527"/>
    </source>
</evidence>
<feature type="chain" id="PRO_5013082282" evidence="3">
    <location>
        <begin position="27"/>
        <end position="539"/>
    </location>
</feature>
<evidence type="ECO:0000313" key="4">
    <source>
        <dbReference type="EMBL" id="PCG68195.1"/>
    </source>
</evidence>